<dbReference type="InterPro" id="IPR012676">
    <property type="entry name" value="TGS-like"/>
</dbReference>
<dbReference type="PROSITE" id="PS51831">
    <property type="entry name" value="HD"/>
    <property type="match status" value="1"/>
</dbReference>
<gene>
    <name evidence="4" type="ORF">GCM10007140_03510</name>
</gene>
<dbReference type="Pfam" id="PF13328">
    <property type="entry name" value="HD_4"/>
    <property type="match status" value="1"/>
</dbReference>
<reference evidence="4" key="1">
    <citation type="journal article" date="2014" name="Int. J. Syst. Evol. Microbiol.">
        <title>Complete genome sequence of Corynebacterium casei LMG S-19264T (=DSM 44701T), isolated from a smear-ripened cheese.</title>
        <authorList>
            <consortium name="US DOE Joint Genome Institute (JGI-PGF)"/>
            <person name="Walter F."/>
            <person name="Albersmeier A."/>
            <person name="Kalinowski J."/>
            <person name="Ruckert C."/>
        </authorList>
    </citation>
    <scope>NUCLEOTIDE SEQUENCE</scope>
    <source>
        <strain evidence="4">CGMCC 1.12698</strain>
    </source>
</reference>
<evidence type="ECO:0000256" key="2">
    <source>
        <dbReference type="ARBA" id="ARBA00025704"/>
    </source>
</evidence>
<comment type="caution">
    <text evidence="4">The sequence shown here is derived from an EMBL/GenBank/DDBJ whole genome shotgun (WGS) entry which is preliminary data.</text>
</comment>
<feature type="domain" description="HD" evidence="3">
    <location>
        <begin position="42"/>
        <end position="140"/>
    </location>
</feature>
<organism evidence="4 5">
    <name type="scientific">Priestia taiwanensis</name>
    <dbReference type="NCBI Taxonomy" id="1347902"/>
    <lineage>
        <taxon>Bacteria</taxon>
        <taxon>Bacillati</taxon>
        <taxon>Bacillota</taxon>
        <taxon>Bacilli</taxon>
        <taxon>Bacillales</taxon>
        <taxon>Bacillaceae</taxon>
        <taxon>Priestia</taxon>
    </lineage>
</organism>
<reference evidence="4" key="2">
    <citation type="submission" date="2020-09" db="EMBL/GenBank/DDBJ databases">
        <authorList>
            <person name="Sun Q."/>
            <person name="Zhou Y."/>
        </authorList>
    </citation>
    <scope>NUCLEOTIDE SEQUENCE</scope>
    <source>
        <strain evidence="4">CGMCC 1.12698</strain>
    </source>
</reference>
<dbReference type="Gene3D" id="3.10.20.30">
    <property type="match status" value="1"/>
</dbReference>
<dbReference type="InterPro" id="IPR004095">
    <property type="entry name" value="TGS"/>
</dbReference>
<dbReference type="InterPro" id="IPR043519">
    <property type="entry name" value="NT_sf"/>
</dbReference>
<dbReference type="AlphaFoldDB" id="A0A917AJU5"/>
<dbReference type="Gene3D" id="1.10.3210.10">
    <property type="entry name" value="Hypothetical protein af1432"/>
    <property type="match status" value="1"/>
</dbReference>
<dbReference type="SUPFAM" id="SSF81301">
    <property type="entry name" value="Nucleotidyltransferase"/>
    <property type="match status" value="1"/>
</dbReference>
<dbReference type="InterPro" id="IPR006674">
    <property type="entry name" value="HD_domain"/>
</dbReference>
<dbReference type="RefSeq" id="WP_188386731.1">
    <property type="nucleotide sequence ID" value="NZ_BMFK01000001.1"/>
</dbReference>
<dbReference type="InterPro" id="IPR012675">
    <property type="entry name" value="Beta-grasp_dom_sf"/>
</dbReference>
<dbReference type="CDD" id="cd00077">
    <property type="entry name" value="HDc"/>
    <property type="match status" value="1"/>
</dbReference>
<dbReference type="EMBL" id="BMFK01000001">
    <property type="protein sequence ID" value="GGE56472.1"/>
    <property type="molecule type" value="Genomic_DNA"/>
</dbReference>
<dbReference type="SUPFAM" id="SSF81271">
    <property type="entry name" value="TGS-like"/>
    <property type="match status" value="1"/>
</dbReference>
<dbReference type="Pfam" id="PF02824">
    <property type="entry name" value="TGS"/>
    <property type="match status" value="1"/>
</dbReference>
<sequence>MENVIRKKVDYLTKEEYESVQKAIQFAKNAHEGQFRATGEPYVTHPMQVCNILADYGADCSSLIAALLHDVVEDTSIPLKELQGVFGEEVASLVDGLTKTAKGSVEEDEYKASNFKKLLLAAEQDIRVAIIKLADRLHNMRTLSVKKVEKRISYANETVVFFTPLAEKLGLKKMQAELEELAFEQLQPTMYEKMCTFIHNYTNLFNRAIEQCRLCLQNNSTCSIQMIVWDKEPIYRAYSLLQEEYMLSDLFHIKIVTDSPLACYSTLGVLHQLFQPITSSFEDNLAIQRTPFSRHIKTKVMICDMEITVIIQAEKDYLFEEAGVWNFLQEAKGKEQVRNVSTALLKDSIYSAGVISTSAVEFYDFVSLELFQREMNVFTKQLDVVSLPEGATVLDFAFAFDPSVATHIGGAKVNGIYKSIGELLHNMDVVELIVENQEQVRWEWLHHVYTSKAMHTLSEILEMTEEDVS</sequence>
<keyword evidence="5" id="KW-1185">Reference proteome</keyword>
<evidence type="ECO:0000259" key="3">
    <source>
        <dbReference type="PROSITE" id="PS51831"/>
    </source>
</evidence>
<evidence type="ECO:0000313" key="5">
    <source>
        <dbReference type="Proteomes" id="UP000605259"/>
    </source>
</evidence>
<dbReference type="Proteomes" id="UP000605259">
    <property type="component" value="Unassembled WGS sequence"/>
</dbReference>
<name>A0A917AJU5_9BACI</name>
<dbReference type="FunFam" id="1.10.3210.10:FF:000001">
    <property type="entry name" value="GTP pyrophosphokinase RelA"/>
    <property type="match status" value="1"/>
</dbReference>
<dbReference type="PANTHER" id="PTHR43061:SF1">
    <property type="entry name" value="GTP DIPHOSPHOKINASE RSH1, CHLOROPLASTIC-RELATED"/>
    <property type="match status" value="1"/>
</dbReference>
<dbReference type="InterPro" id="IPR003607">
    <property type="entry name" value="HD/PDEase_dom"/>
</dbReference>
<dbReference type="SUPFAM" id="SSF109604">
    <property type="entry name" value="HD-domain/PDEase-like"/>
    <property type="match status" value="1"/>
</dbReference>
<proteinExistence type="inferred from homology"/>
<protein>
    <recommendedName>
        <fullName evidence="3">HD domain-containing protein</fullName>
    </recommendedName>
</protein>
<evidence type="ECO:0000256" key="1">
    <source>
        <dbReference type="ARBA" id="ARBA00007476"/>
    </source>
</evidence>
<dbReference type="PANTHER" id="PTHR43061">
    <property type="entry name" value="GTP DIPHOSPHOKINASE RSH1, CHLOROPLASTIC-RELATED"/>
    <property type="match status" value="1"/>
</dbReference>
<comment type="pathway">
    <text evidence="2">Purine metabolism.</text>
</comment>
<dbReference type="SMART" id="SM00471">
    <property type="entry name" value="HDc"/>
    <property type="match status" value="1"/>
</dbReference>
<accession>A0A917AJU5</accession>
<comment type="similarity">
    <text evidence="1">Belongs to the RelA/SpoT family.</text>
</comment>
<evidence type="ECO:0000313" key="4">
    <source>
        <dbReference type="EMBL" id="GGE56472.1"/>
    </source>
</evidence>